<evidence type="ECO:0000313" key="2">
    <source>
        <dbReference type="Proteomes" id="UP001158576"/>
    </source>
</evidence>
<protein>
    <submittedName>
        <fullName evidence="1">Oidioi.mRNA.OKI2018_I69.PAR.g12773.t1.cds</fullName>
    </submittedName>
</protein>
<accession>A0ABN7S7V2</accession>
<reference evidence="1 2" key="1">
    <citation type="submission" date="2021-04" db="EMBL/GenBank/DDBJ databases">
        <authorList>
            <person name="Bliznina A."/>
        </authorList>
    </citation>
    <scope>NUCLEOTIDE SEQUENCE [LARGE SCALE GENOMIC DNA]</scope>
</reference>
<organism evidence="1 2">
    <name type="scientific">Oikopleura dioica</name>
    <name type="common">Tunicate</name>
    <dbReference type="NCBI Taxonomy" id="34765"/>
    <lineage>
        <taxon>Eukaryota</taxon>
        <taxon>Metazoa</taxon>
        <taxon>Chordata</taxon>
        <taxon>Tunicata</taxon>
        <taxon>Appendicularia</taxon>
        <taxon>Copelata</taxon>
        <taxon>Oikopleuridae</taxon>
        <taxon>Oikopleura</taxon>
    </lineage>
</organism>
<dbReference type="EMBL" id="OU015568">
    <property type="protein sequence ID" value="CAG5090927.1"/>
    <property type="molecule type" value="Genomic_DNA"/>
</dbReference>
<evidence type="ECO:0000313" key="1">
    <source>
        <dbReference type="EMBL" id="CAG5090927.1"/>
    </source>
</evidence>
<dbReference type="Proteomes" id="UP001158576">
    <property type="component" value="Chromosome PAR"/>
</dbReference>
<sequence length="274" mass="29028">MVHAADIGKASKDFLKKDFFKGNEFKVTQGCCKGTKQTTTFKLGDAVNATHKIEVGSCTYTKLPTTINLGSTTDASTEWTIKSGATKTKLTLGTNLASACDISKLSLKKSFEFNKDISGIQTALKLETSAKGTDFIQPINVGLGFEKKGYQFGVTGTVPSITAPAFNDAKFAVAFAGCPHFQVSGTTTKGTDWALNALIKRDGRTYAVDFDTTSMAASIATELPNGKVKVGCDGVLSSYQKFPVSETVAARFGSSFNLTNGKITNIGIGVDFSL</sequence>
<keyword evidence="2" id="KW-1185">Reference proteome</keyword>
<name>A0ABN7S7V2_OIKDI</name>
<proteinExistence type="predicted"/>
<gene>
    <name evidence="1" type="ORF">OKIOD_LOCUS4331</name>
</gene>